<sequence length="80" mass="9404">MPESKNIRCEEVVEHLLTFLDGEEVGEGRRSLIEQHLEECRSCCSRADFELALRHRVREVAAKRPTAILRNRIRQLIDQF</sequence>
<protein>
    <submittedName>
        <fullName evidence="2">Anti-sigma factor (TIGR02949 family)</fullName>
    </submittedName>
</protein>
<dbReference type="Proteomes" id="UP000577362">
    <property type="component" value="Unassembled WGS sequence"/>
</dbReference>
<keyword evidence="3" id="KW-1185">Reference proteome</keyword>
<evidence type="ECO:0000313" key="2">
    <source>
        <dbReference type="EMBL" id="MBB4018348.1"/>
    </source>
</evidence>
<accession>A0A840C407</accession>
<evidence type="ECO:0000259" key="1">
    <source>
        <dbReference type="Pfam" id="PF13490"/>
    </source>
</evidence>
<dbReference type="InterPro" id="IPR027383">
    <property type="entry name" value="Znf_put"/>
</dbReference>
<organism evidence="2 3">
    <name type="scientific">Chelatococcus caeni</name>
    <dbReference type="NCBI Taxonomy" id="1348468"/>
    <lineage>
        <taxon>Bacteria</taxon>
        <taxon>Pseudomonadati</taxon>
        <taxon>Pseudomonadota</taxon>
        <taxon>Alphaproteobacteria</taxon>
        <taxon>Hyphomicrobiales</taxon>
        <taxon>Chelatococcaceae</taxon>
        <taxon>Chelatococcus</taxon>
    </lineage>
</organism>
<name>A0A840C407_9HYPH</name>
<feature type="domain" description="Putative zinc-finger" evidence="1">
    <location>
        <begin position="9"/>
        <end position="43"/>
    </location>
</feature>
<evidence type="ECO:0000313" key="3">
    <source>
        <dbReference type="Proteomes" id="UP000577362"/>
    </source>
</evidence>
<dbReference type="EMBL" id="JACIEN010000004">
    <property type="protein sequence ID" value="MBB4018348.1"/>
    <property type="molecule type" value="Genomic_DNA"/>
</dbReference>
<dbReference type="AlphaFoldDB" id="A0A840C407"/>
<dbReference type="RefSeq" id="WP_019402315.1">
    <property type="nucleotide sequence ID" value="NZ_JACIEN010000004.1"/>
</dbReference>
<comment type="caution">
    <text evidence="2">The sequence shown here is derived from an EMBL/GenBank/DDBJ whole genome shotgun (WGS) entry which is preliminary data.</text>
</comment>
<gene>
    <name evidence="2" type="ORF">GGR16_003395</name>
</gene>
<reference evidence="2 3" key="1">
    <citation type="submission" date="2020-08" db="EMBL/GenBank/DDBJ databases">
        <title>Genomic Encyclopedia of Type Strains, Phase IV (KMG-IV): sequencing the most valuable type-strain genomes for metagenomic binning, comparative biology and taxonomic classification.</title>
        <authorList>
            <person name="Goeker M."/>
        </authorList>
    </citation>
    <scope>NUCLEOTIDE SEQUENCE [LARGE SCALE GENOMIC DNA]</scope>
    <source>
        <strain evidence="2 3">DSM 103737</strain>
    </source>
</reference>
<proteinExistence type="predicted"/>
<dbReference type="Pfam" id="PF13490">
    <property type="entry name" value="zf-HC2"/>
    <property type="match status" value="1"/>
</dbReference>